<dbReference type="RefSeq" id="WP_058474634.1">
    <property type="nucleotide sequence ID" value="NZ_CAAAIL010000001.1"/>
</dbReference>
<dbReference type="AlphaFoldDB" id="A0A378KW95"/>
<accession>A0A378KW95</accession>
<dbReference type="InterPro" id="IPR038498">
    <property type="entry name" value="OspF/SpvC_sf"/>
</dbReference>
<evidence type="ECO:0000256" key="1">
    <source>
        <dbReference type="SAM" id="Phobius"/>
    </source>
</evidence>
<dbReference type="OrthoDB" id="5643032at2"/>
<feature type="transmembrane region" description="Helical" evidence="1">
    <location>
        <begin position="496"/>
        <end position="519"/>
    </location>
</feature>
<dbReference type="Gene3D" id="3.30.2430.10">
    <property type="entry name" value="phosphothreonine lyase"/>
    <property type="match status" value="1"/>
</dbReference>
<name>A0A378KW95_9GAMM</name>
<evidence type="ECO:0000313" key="2">
    <source>
        <dbReference type="EMBL" id="KTD46392.1"/>
    </source>
</evidence>
<proteinExistence type="predicted"/>
<dbReference type="Proteomes" id="UP000054639">
    <property type="component" value="Unassembled WGS sequence"/>
</dbReference>
<sequence length="629" mass="70740">MGVTVHEAHDFSVADDGSTSMSYAKINQLYPDLVIIKDGHYKTQIGGVSRPWTLFNSADPSQPPKIKDSISFANVYNEYGASSDFVESPWKIHLSIHPDDLGKAWDIIYAFLSSRGVPIFKTTRLAVSRVLYNQMHQVTAEFLEKRNLAVEDKNQSLQDIVRVYHGMQITIYIELGKESSYNALLQEIEPLLYKAGITPGIIDKSDRAIGIYSSVRNVGKGYTSHEKVSGYKAAEERDIFKAIKYKLKDVHINWNTLDYKRHILKAQMTLQQVVDARRKYEMALFNKSEFIQACDVATEYFERWHQLIKRAPDAAELSIKNQGLMEQFKKWISDGQYLIPSIRKEKIRKIKEAEDILQATSESSNLNDIPPQRIQRQFARKNLLGTLPADFIKKHSGILSVPNEKKGDTASIIRTLSEHRREAFAHLKSFTVPQKKRTLVLHESEILPVSKVKPETGRKLFTGQKSAATTSSVHQSQDLQHTRTRLISNLGFFEHYFWLGGLSGATLGLVGGASFILFCFPLTLELALMVVALVTVLTGIGFLTGNFIDMSFLGQTTQAKENLQASESSAAFLSPARLSPVPEFRRVASAPVAKSEQERSIPWNVGLQKETVSTSSDKDELIVNNRANL</sequence>
<evidence type="ECO:0000313" key="3">
    <source>
        <dbReference type="EMBL" id="STY18835.1"/>
    </source>
</evidence>
<dbReference type="EMBL" id="LNYR01000034">
    <property type="protein sequence ID" value="KTD46392.1"/>
    <property type="molecule type" value="Genomic_DNA"/>
</dbReference>
<reference evidence="2 4" key="1">
    <citation type="submission" date="2015-11" db="EMBL/GenBank/DDBJ databases">
        <title>Genomic analysis of 38 Legionella species identifies large and diverse effector repertoires.</title>
        <authorList>
            <person name="Burstein D."/>
            <person name="Amaro F."/>
            <person name="Zusman T."/>
            <person name="Lifshitz Z."/>
            <person name="Cohen O."/>
            <person name="Gilbert J.A."/>
            <person name="Pupko T."/>
            <person name="Shuman H.A."/>
            <person name="Segal G."/>
        </authorList>
    </citation>
    <scope>NUCLEOTIDE SEQUENCE [LARGE SCALE GENOMIC DNA]</scope>
    <source>
        <strain evidence="2 4">ATCC 49507</strain>
    </source>
</reference>
<dbReference type="Proteomes" id="UP000254230">
    <property type="component" value="Unassembled WGS sequence"/>
</dbReference>
<evidence type="ECO:0000313" key="5">
    <source>
        <dbReference type="Proteomes" id="UP000254230"/>
    </source>
</evidence>
<protein>
    <submittedName>
        <fullName evidence="3">Uncharacterized protein</fullName>
    </submittedName>
</protein>
<feature type="transmembrane region" description="Helical" evidence="1">
    <location>
        <begin position="526"/>
        <end position="548"/>
    </location>
</feature>
<organism evidence="3 5">
    <name type="scientific">Legionella quateirensis</name>
    <dbReference type="NCBI Taxonomy" id="45072"/>
    <lineage>
        <taxon>Bacteria</taxon>
        <taxon>Pseudomonadati</taxon>
        <taxon>Pseudomonadota</taxon>
        <taxon>Gammaproteobacteria</taxon>
        <taxon>Legionellales</taxon>
        <taxon>Legionellaceae</taxon>
        <taxon>Legionella</taxon>
    </lineage>
</organism>
<keyword evidence="1" id="KW-0812">Transmembrane</keyword>
<keyword evidence="1" id="KW-0472">Membrane</keyword>
<dbReference type="EMBL" id="UGOW01000001">
    <property type="protein sequence ID" value="STY18835.1"/>
    <property type="molecule type" value="Genomic_DNA"/>
</dbReference>
<gene>
    <name evidence="2" type="ORF">Lqua_2495</name>
    <name evidence="3" type="ORF">NCTC12376_02659</name>
</gene>
<evidence type="ECO:0000313" key="4">
    <source>
        <dbReference type="Proteomes" id="UP000054639"/>
    </source>
</evidence>
<keyword evidence="1" id="KW-1133">Transmembrane helix</keyword>
<keyword evidence="4" id="KW-1185">Reference proteome</keyword>
<reference evidence="3 5" key="2">
    <citation type="submission" date="2018-06" db="EMBL/GenBank/DDBJ databases">
        <authorList>
            <consortium name="Pathogen Informatics"/>
            <person name="Doyle S."/>
        </authorList>
    </citation>
    <scope>NUCLEOTIDE SEQUENCE [LARGE SCALE GENOMIC DNA]</scope>
    <source>
        <strain evidence="3 5">NCTC12376</strain>
    </source>
</reference>